<feature type="coiled-coil region" evidence="1">
    <location>
        <begin position="692"/>
        <end position="723"/>
    </location>
</feature>
<feature type="domain" description="Peptidase S74" evidence="2">
    <location>
        <begin position="610"/>
        <end position="710"/>
    </location>
</feature>
<dbReference type="InterPro" id="IPR030392">
    <property type="entry name" value="S74_ICA"/>
</dbReference>
<gene>
    <name evidence="3" type="ORF">IXB50_03445</name>
</gene>
<evidence type="ECO:0000313" key="3">
    <source>
        <dbReference type="EMBL" id="MBT9314474.1"/>
    </source>
</evidence>
<keyword evidence="1" id="KW-0175">Coiled coil</keyword>
<comment type="caution">
    <text evidence="3">The sequence shown here is derived from an EMBL/GenBank/DDBJ whole genome shotgun (WGS) entry which is preliminary data.</text>
</comment>
<dbReference type="Proteomes" id="UP000717364">
    <property type="component" value="Unassembled WGS sequence"/>
</dbReference>
<protein>
    <submittedName>
        <fullName evidence="3">Tail fiber domain-containing protein</fullName>
    </submittedName>
</protein>
<evidence type="ECO:0000259" key="2">
    <source>
        <dbReference type="PROSITE" id="PS51688"/>
    </source>
</evidence>
<dbReference type="RefSeq" id="WP_215607542.1">
    <property type="nucleotide sequence ID" value="NZ_JADOES010000004.1"/>
</dbReference>
<proteinExistence type="predicted"/>
<organism evidence="3 4">
    <name type="scientific">Leptothoe spongobia TAU-MAC 1115</name>
    <dbReference type="NCBI Taxonomy" id="1967444"/>
    <lineage>
        <taxon>Bacteria</taxon>
        <taxon>Bacillati</taxon>
        <taxon>Cyanobacteriota</taxon>
        <taxon>Cyanophyceae</taxon>
        <taxon>Nodosilineales</taxon>
        <taxon>Cymatolegaceae</taxon>
        <taxon>Leptothoe</taxon>
        <taxon>Leptothoe spongobia</taxon>
    </lineage>
</organism>
<sequence length="726" mass="77221">MVDTQSRENLYELFKTGAKPSEEDFKAFIDSVLNGSDDGISKPSGEDIPLKVMAQGTTQNLLDFYNDDTHTWRINQQPDSAQLGFNLSTGGDTGSSRLFVESGSGKVGFNTAQPVAQLHIQQSVAQQAVLKIDAINQQPLFGIDGSGKVGIGTAPGTEQLKVTGNAAFSGAIGIGDGANPAHKLTVNGGELALRVTNNANSQGILFQNSGYAYTWRIYRKDVGGNRASLNIASGADADYSNLSDRIVIDKDGKVGVGSAPSGNNQLTVQGSTTVSGNLSVAGTSSLANLSVTGTASFSSNLSVAGTGESTFAGSIKVSGKLKVPGAQQIIFEDGNTSNNLKLQLWDGYGLGINNSTLFYAANGKHSWRDSGGANERMLLTTAANGGLAVKGAGNSSFAGRLSVGTTDVGAARFKVANSATDFADFAFSNSGMGQLQFIGWPSGWNINAKTNGKHLYLNRDSGDKSNVLIGRNGKELFVRGSDGKVGIGTTDPGAKLHVINTQQGADGNTLILGPTNSSHLRLGYHANYSWIQSHAGKPLCINALGNKVGIGTTSPNRKLTVNGDFGLTTGTNQFRMYMDGENLYFYLQKTKHGTNKTIRWDGDTNWDAVSDMRLKTDIDNEVNILNRIMQLEVKNYRWKDNPGSKAKKIGFVAQDIQPLFPTLVGEIKDPQDNQSTLTLKYAEFGALAIGGLKELKLEKDSEITELKDKMDAEIAALKKQIQQLKS</sequence>
<evidence type="ECO:0000256" key="1">
    <source>
        <dbReference type="SAM" id="Coils"/>
    </source>
</evidence>
<reference evidence="3" key="1">
    <citation type="submission" date="2020-11" db="EMBL/GenBank/DDBJ databases">
        <authorList>
            <person name="Konstantinou D."/>
            <person name="Gkelis S."/>
            <person name="Popin R."/>
            <person name="Fewer D."/>
            <person name="Sivonen K."/>
        </authorList>
    </citation>
    <scope>NUCLEOTIDE SEQUENCE</scope>
    <source>
        <strain evidence="3">TAU-MAC 1115</strain>
    </source>
</reference>
<dbReference type="AlphaFoldDB" id="A0A947DDR8"/>
<dbReference type="PROSITE" id="PS51688">
    <property type="entry name" value="ICA"/>
    <property type="match status" value="1"/>
</dbReference>
<dbReference type="Pfam" id="PF13884">
    <property type="entry name" value="Peptidase_S74"/>
    <property type="match status" value="1"/>
</dbReference>
<evidence type="ECO:0000313" key="4">
    <source>
        <dbReference type="Proteomes" id="UP000717364"/>
    </source>
</evidence>
<name>A0A947DDR8_9CYAN</name>
<reference evidence="3" key="2">
    <citation type="journal article" date="2021" name="Mar. Drugs">
        <title>Genome Reduction and Secondary Metabolism of the Marine Sponge-Associated Cyanobacterium Leptothoe.</title>
        <authorList>
            <person name="Konstantinou D."/>
            <person name="Popin R.V."/>
            <person name="Fewer D.P."/>
            <person name="Sivonen K."/>
            <person name="Gkelis S."/>
        </authorList>
    </citation>
    <scope>NUCLEOTIDE SEQUENCE</scope>
    <source>
        <strain evidence="3">TAU-MAC 1115</strain>
    </source>
</reference>
<dbReference type="EMBL" id="JADOES010000004">
    <property type="protein sequence ID" value="MBT9314474.1"/>
    <property type="molecule type" value="Genomic_DNA"/>
</dbReference>
<keyword evidence="4" id="KW-1185">Reference proteome</keyword>
<accession>A0A947DDR8</accession>